<dbReference type="GO" id="GO:0005840">
    <property type="term" value="C:ribosome"/>
    <property type="evidence" value="ECO:0007669"/>
    <property type="project" value="UniProtKB-KW"/>
</dbReference>
<sequence length="149" mass="16177">MELILKEDVQNLGFKDDLVSVKNGYGRNFLIPQGLATLATPSAKKVLAENLKQRAHKEKKVVDAANKVAEALKSLELKIKAKAGAGDKLFGSVTSIDLAAALEKEGHEVDKKFINIQGGTVKRTGTANAQIRLHRDVIVDFPFEVVADK</sequence>
<dbReference type="Gene3D" id="3.40.5.10">
    <property type="entry name" value="Ribosomal protein L9, N-terminal domain"/>
    <property type="match status" value="1"/>
</dbReference>
<dbReference type="OrthoDB" id="9788336at2"/>
<dbReference type="NCBIfam" id="TIGR00158">
    <property type="entry name" value="L9"/>
    <property type="match status" value="1"/>
</dbReference>
<dbReference type="Gene3D" id="3.10.430.100">
    <property type="entry name" value="Ribosomal protein L9, C-terminal domain"/>
    <property type="match status" value="1"/>
</dbReference>
<keyword evidence="4 7" id="KW-0689">Ribosomal protein</keyword>
<dbReference type="HAMAP" id="MF_00503">
    <property type="entry name" value="Ribosomal_bL9"/>
    <property type="match status" value="1"/>
</dbReference>
<evidence type="ECO:0000256" key="4">
    <source>
        <dbReference type="ARBA" id="ARBA00022980"/>
    </source>
</evidence>
<dbReference type="GO" id="GO:0019843">
    <property type="term" value="F:rRNA binding"/>
    <property type="evidence" value="ECO:0007669"/>
    <property type="project" value="UniProtKB-UniRule"/>
</dbReference>
<dbReference type="GO" id="GO:0003735">
    <property type="term" value="F:structural constituent of ribosome"/>
    <property type="evidence" value="ECO:0007669"/>
    <property type="project" value="InterPro"/>
</dbReference>
<proteinExistence type="inferred from homology"/>
<dbReference type="EMBL" id="WKJH01000030">
    <property type="protein sequence ID" value="MRX66057.1"/>
    <property type="molecule type" value="Genomic_DNA"/>
</dbReference>
<dbReference type="Pfam" id="PF03948">
    <property type="entry name" value="Ribosomal_L9_C"/>
    <property type="match status" value="1"/>
</dbReference>
<dbReference type="PANTHER" id="PTHR21368">
    <property type="entry name" value="50S RIBOSOMAL PROTEIN L9"/>
    <property type="match status" value="1"/>
</dbReference>
<dbReference type="InterPro" id="IPR020070">
    <property type="entry name" value="Ribosomal_bL9_N"/>
</dbReference>
<organism evidence="10 11">
    <name type="scientific">Maribacter luteus</name>
    <dbReference type="NCBI Taxonomy" id="2594478"/>
    <lineage>
        <taxon>Bacteria</taxon>
        <taxon>Pseudomonadati</taxon>
        <taxon>Bacteroidota</taxon>
        <taxon>Flavobacteriia</taxon>
        <taxon>Flavobacteriales</taxon>
        <taxon>Flavobacteriaceae</taxon>
        <taxon>Maribacter</taxon>
    </lineage>
</organism>
<evidence type="ECO:0000256" key="1">
    <source>
        <dbReference type="ARBA" id="ARBA00010605"/>
    </source>
</evidence>
<feature type="domain" description="Large ribosomal subunit protein bL9 C-terminal" evidence="9">
    <location>
        <begin position="64"/>
        <end position="147"/>
    </location>
</feature>
<dbReference type="InterPro" id="IPR036791">
    <property type="entry name" value="Ribosomal_bL9_C_sf"/>
</dbReference>
<dbReference type="Pfam" id="PF01281">
    <property type="entry name" value="Ribosomal_L9_N"/>
    <property type="match status" value="1"/>
</dbReference>
<protein>
    <recommendedName>
        <fullName evidence="6 7">Large ribosomal subunit protein bL9</fullName>
    </recommendedName>
</protein>
<dbReference type="RefSeq" id="WP_154369493.1">
    <property type="nucleotide sequence ID" value="NZ_WKJH01000030.1"/>
</dbReference>
<dbReference type="InterPro" id="IPR020594">
    <property type="entry name" value="Ribosomal_bL9_bac/chp"/>
</dbReference>
<keyword evidence="3 7" id="KW-0694">RNA-binding</keyword>
<comment type="similarity">
    <text evidence="1 7">Belongs to the bacterial ribosomal protein bL9 family.</text>
</comment>
<dbReference type="GO" id="GO:0006412">
    <property type="term" value="P:translation"/>
    <property type="evidence" value="ECO:0007669"/>
    <property type="project" value="UniProtKB-UniRule"/>
</dbReference>
<evidence type="ECO:0000256" key="6">
    <source>
        <dbReference type="ARBA" id="ARBA00035292"/>
    </source>
</evidence>
<dbReference type="GO" id="GO:1990904">
    <property type="term" value="C:ribonucleoprotein complex"/>
    <property type="evidence" value="ECO:0007669"/>
    <property type="project" value="UniProtKB-KW"/>
</dbReference>
<dbReference type="SUPFAM" id="SSF55653">
    <property type="entry name" value="Ribosomal protein L9 C-domain"/>
    <property type="match status" value="1"/>
</dbReference>
<dbReference type="InterPro" id="IPR020069">
    <property type="entry name" value="Ribosomal_bL9_C"/>
</dbReference>
<dbReference type="Proteomes" id="UP000443153">
    <property type="component" value="Unassembled WGS sequence"/>
</dbReference>
<evidence type="ECO:0000259" key="8">
    <source>
        <dbReference type="Pfam" id="PF01281"/>
    </source>
</evidence>
<keyword evidence="2 7" id="KW-0699">rRNA-binding</keyword>
<feature type="domain" description="Ribosomal protein L9" evidence="8">
    <location>
        <begin position="1"/>
        <end position="46"/>
    </location>
</feature>
<dbReference type="InterPro" id="IPR036935">
    <property type="entry name" value="Ribosomal_bL9_N_sf"/>
</dbReference>
<dbReference type="SUPFAM" id="SSF55658">
    <property type="entry name" value="L9 N-domain-like"/>
    <property type="match status" value="1"/>
</dbReference>
<evidence type="ECO:0000313" key="10">
    <source>
        <dbReference type="EMBL" id="MRX66057.1"/>
    </source>
</evidence>
<evidence type="ECO:0000259" key="9">
    <source>
        <dbReference type="Pfam" id="PF03948"/>
    </source>
</evidence>
<dbReference type="AlphaFoldDB" id="A0A6I2MT78"/>
<evidence type="ECO:0000256" key="3">
    <source>
        <dbReference type="ARBA" id="ARBA00022884"/>
    </source>
</evidence>
<comment type="function">
    <text evidence="7">Binds to the 23S rRNA.</text>
</comment>
<reference evidence="10 11" key="1">
    <citation type="submission" date="2019-11" db="EMBL/GenBank/DDBJ databases">
        <title>Maribacter lutea sp. nov., a marine bacterium isolated from intertidal sand.</title>
        <authorList>
            <person name="Liu A."/>
        </authorList>
    </citation>
    <scope>NUCLEOTIDE SEQUENCE [LARGE SCALE GENOMIC DNA]</scope>
    <source>
        <strain evidence="10 11">RZ05</strain>
    </source>
</reference>
<keyword evidence="11" id="KW-1185">Reference proteome</keyword>
<evidence type="ECO:0000256" key="5">
    <source>
        <dbReference type="ARBA" id="ARBA00023274"/>
    </source>
</evidence>
<keyword evidence="5 7" id="KW-0687">Ribonucleoprotein</keyword>
<name>A0A6I2MT78_9FLAO</name>
<dbReference type="InterPro" id="IPR000244">
    <property type="entry name" value="Ribosomal_bL9"/>
</dbReference>
<dbReference type="InterPro" id="IPR009027">
    <property type="entry name" value="Ribosomal_bL9/RNase_H1_N"/>
</dbReference>
<evidence type="ECO:0000313" key="11">
    <source>
        <dbReference type="Proteomes" id="UP000443153"/>
    </source>
</evidence>
<gene>
    <name evidence="7" type="primary">rplI</name>
    <name evidence="10" type="ORF">GJ691_18040</name>
</gene>
<evidence type="ECO:0000256" key="7">
    <source>
        <dbReference type="HAMAP-Rule" id="MF_00503"/>
    </source>
</evidence>
<comment type="caution">
    <text evidence="10">The sequence shown here is derived from an EMBL/GenBank/DDBJ whole genome shotgun (WGS) entry which is preliminary data.</text>
</comment>
<evidence type="ECO:0000256" key="2">
    <source>
        <dbReference type="ARBA" id="ARBA00022730"/>
    </source>
</evidence>
<accession>A0A6I2MT78</accession>